<name>A0AAN6UK74_9PEZI</name>
<dbReference type="AlphaFoldDB" id="A0AAN6UK74"/>
<evidence type="ECO:0000313" key="3">
    <source>
        <dbReference type="Proteomes" id="UP001304895"/>
    </source>
</evidence>
<dbReference type="EMBL" id="MU853408">
    <property type="protein sequence ID" value="KAK4134537.1"/>
    <property type="molecule type" value="Genomic_DNA"/>
</dbReference>
<evidence type="ECO:0000256" key="1">
    <source>
        <dbReference type="SAM" id="SignalP"/>
    </source>
</evidence>
<proteinExistence type="predicted"/>
<dbReference type="Proteomes" id="UP001304895">
    <property type="component" value="Unassembled WGS sequence"/>
</dbReference>
<keyword evidence="3" id="KW-1185">Reference proteome</keyword>
<protein>
    <submittedName>
        <fullName evidence="2">Uncharacterized protein</fullName>
    </submittedName>
</protein>
<keyword evidence="1" id="KW-0732">Signal</keyword>
<feature type="chain" id="PRO_5042987201" evidence="1">
    <location>
        <begin position="20"/>
        <end position="88"/>
    </location>
</feature>
<comment type="caution">
    <text evidence="2">The sequence shown here is derived from an EMBL/GenBank/DDBJ whole genome shotgun (WGS) entry which is preliminary data.</text>
</comment>
<reference evidence="2" key="2">
    <citation type="submission" date="2023-05" db="EMBL/GenBank/DDBJ databases">
        <authorList>
            <consortium name="Lawrence Berkeley National Laboratory"/>
            <person name="Steindorff A."/>
            <person name="Hensen N."/>
            <person name="Bonometti L."/>
            <person name="Westerberg I."/>
            <person name="Brannstrom I.O."/>
            <person name="Guillou S."/>
            <person name="Cros-Aarteil S."/>
            <person name="Calhoun S."/>
            <person name="Haridas S."/>
            <person name="Kuo A."/>
            <person name="Mondo S."/>
            <person name="Pangilinan J."/>
            <person name="Riley R."/>
            <person name="Labutti K."/>
            <person name="Andreopoulos B."/>
            <person name="Lipzen A."/>
            <person name="Chen C."/>
            <person name="Yanf M."/>
            <person name="Daum C."/>
            <person name="Ng V."/>
            <person name="Clum A."/>
            <person name="Ohm R."/>
            <person name="Martin F."/>
            <person name="Silar P."/>
            <person name="Natvig D."/>
            <person name="Lalanne C."/>
            <person name="Gautier V."/>
            <person name="Ament-Velasquez S.L."/>
            <person name="Kruys A."/>
            <person name="Hutchinson M.I."/>
            <person name="Powell A.J."/>
            <person name="Barry K."/>
            <person name="Miller A.N."/>
            <person name="Grigoriev I.V."/>
            <person name="Debuchy R."/>
            <person name="Gladieux P."/>
            <person name="Thoren M.H."/>
            <person name="Johannesson H."/>
        </authorList>
    </citation>
    <scope>NUCLEOTIDE SEQUENCE</scope>
    <source>
        <strain evidence="2">CBS 123565</strain>
    </source>
</reference>
<reference evidence="2" key="1">
    <citation type="journal article" date="2023" name="Mol. Phylogenet. Evol.">
        <title>Genome-scale phylogeny and comparative genomics of the fungal order Sordariales.</title>
        <authorList>
            <person name="Hensen N."/>
            <person name="Bonometti L."/>
            <person name="Westerberg I."/>
            <person name="Brannstrom I.O."/>
            <person name="Guillou S."/>
            <person name="Cros-Aarteil S."/>
            <person name="Calhoun S."/>
            <person name="Haridas S."/>
            <person name="Kuo A."/>
            <person name="Mondo S."/>
            <person name="Pangilinan J."/>
            <person name="Riley R."/>
            <person name="LaButti K."/>
            <person name="Andreopoulos B."/>
            <person name="Lipzen A."/>
            <person name="Chen C."/>
            <person name="Yan M."/>
            <person name="Daum C."/>
            <person name="Ng V."/>
            <person name="Clum A."/>
            <person name="Steindorff A."/>
            <person name="Ohm R.A."/>
            <person name="Martin F."/>
            <person name="Silar P."/>
            <person name="Natvig D.O."/>
            <person name="Lalanne C."/>
            <person name="Gautier V."/>
            <person name="Ament-Velasquez S.L."/>
            <person name="Kruys A."/>
            <person name="Hutchinson M.I."/>
            <person name="Powell A.J."/>
            <person name="Barry K."/>
            <person name="Miller A.N."/>
            <person name="Grigoriev I.V."/>
            <person name="Debuchy R."/>
            <person name="Gladieux P."/>
            <person name="Hiltunen Thoren M."/>
            <person name="Johannesson H."/>
        </authorList>
    </citation>
    <scope>NUCLEOTIDE SEQUENCE</scope>
    <source>
        <strain evidence="2">CBS 123565</strain>
    </source>
</reference>
<sequence length="88" mass="9306">MKTTTLFTLLTAAATAALAAPALSPRDDATTTTNNMQVAAGPARLGTPHCKSSLMFDLCTANNIDWYCTATGFFYCELKSCKGACWCA</sequence>
<accession>A0AAN6UK74</accession>
<organism evidence="2 3">
    <name type="scientific">Trichocladium antarcticum</name>
    <dbReference type="NCBI Taxonomy" id="1450529"/>
    <lineage>
        <taxon>Eukaryota</taxon>
        <taxon>Fungi</taxon>
        <taxon>Dikarya</taxon>
        <taxon>Ascomycota</taxon>
        <taxon>Pezizomycotina</taxon>
        <taxon>Sordariomycetes</taxon>
        <taxon>Sordariomycetidae</taxon>
        <taxon>Sordariales</taxon>
        <taxon>Chaetomiaceae</taxon>
        <taxon>Trichocladium</taxon>
    </lineage>
</organism>
<gene>
    <name evidence="2" type="ORF">BT67DRAFT_441708</name>
</gene>
<feature type="signal peptide" evidence="1">
    <location>
        <begin position="1"/>
        <end position="19"/>
    </location>
</feature>
<evidence type="ECO:0000313" key="2">
    <source>
        <dbReference type="EMBL" id="KAK4134537.1"/>
    </source>
</evidence>